<dbReference type="GO" id="GO:0003994">
    <property type="term" value="F:aconitate hydratase activity"/>
    <property type="evidence" value="ECO:0007669"/>
    <property type="project" value="UniProtKB-EC"/>
</dbReference>
<dbReference type="Gene3D" id="3.30.499.10">
    <property type="entry name" value="Aconitase, domain 3"/>
    <property type="match status" value="2"/>
</dbReference>
<dbReference type="AlphaFoldDB" id="C0CW80"/>
<dbReference type="GO" id="GO:0046872">
    <property type="term" value="F:metal ion binding"/>
    <property type="evidence" value="ECO:0007669"/>
    <property type="project" value="UniProtKB-KW"/>
</dbReference>
<reference evidence="9 10" key="2">
    <citation type="submission" date="2009-02" db="EMBL/GenBank/DDBJ databases">
        <title>Draft genome sequence of Clostridium asparagiforme (DSM 15981).</title>
        <authorList>
            <person name="Sudarsanam P."/>
            <person name="Ley R."/>
            <person name="Guruge J."/>
            <person name="Turnbaugh P.J."/>
            <person name="Mahowald M."/>
            <person name="Liep D."/>
            <person name="Gordon J."/>
        </authorList>
    </citation>
    <scope>NUCLEOTIDE SEQUENCE [LARGE SCALE GENOMIC DNA]</scope>
    <source>
        <strain evidence="9 10">DSM 15981</strain>
    </source>
</reference>
<dbReference type="NCBIfam" id="NF005558">
    <property type="entry name" value="PRK07229.1"/>
    <property type="match status" value="1"/>
</dbReference>
<proteinExistence type="inferred from homology"/>
<evidence type="ECO:0000256" key="1">
    <source>
        <dbReference type="ARBA" id="ARBA00001966"/>
    </source>
</evidence>
<dbReference type="PANTHER" id="PTHR43160:SF3">
    <property type="entry name" value="ACONITATE HYDRATASE, MITOCHONDRIAL"/>
    <property type="match status" value="1"/>
</dbReference>
<dbReference type="InterPro" id="IPR006250">
    <property type="entry name" value="Aconitase_put"/>
</dbReference>
<evidence type="ECO:0000313" key="9">
    <source>
        <dbReference type="EMBL" id="EEG56657.1"/>
    </source>
</evidence>
<comment type="cofactor">
    <cofactor evidence="1">
        <name>[4Fe-4S] cluster</name>
        <dbReference type="ChEBI" id="CHEBI:49883"/>
    </cofactor>
</comment>
<dbReference type="InterPro" id="IPR018136">
    <property type="entry name" value="Aconitase_4Fe-4S_BS"/>
</dbReference>
<dbReference type="InterPro" id="IPR000573">
    <property type="entry name" value="AconitaseA/IPMdHydase_ssu_swvl"/>
</dbReference>
<dbReference type="Pfam" id="PF00330">
    <property type="entry name" value="Aconitase"/>
    <property type="match status" value="1"/>
</dbReference>
<dbReference type="Gene3D" id="3.20.19.10">
    <property type="entry name" value="Aconitase, domain 4"/>
    <property type="match status" value="1"/>
</dbReference>
<keyword evidence="5" id="KW-0408">Iron</keyword>
<keyword evidence="9" id="KW-0456">Lyase</keyword>
<comment type="caution">
    <text evidence="9">The sequence shown here is derived from an EMBL/GenBank/DDBJ whole genome shotgun (WGS) entry which is preliminary data.</text>
</comment>
<feature type="domain" description="Aconitase A/isopropylmalate dehydratase small subunit swivel" evidence="8">
    <location>
        <begin position="552"/>
        <end position="613"/>
    </location>
</feature>
<keyword evidence="4" id="KW-0479">Metal-binding</keyword>
<comment type="similarity">
    <text evidence="2">Belongs to the aconitase/IPM isomerase family.</text>
</comment>
<keyword evidence="10" id="KW-1185">Reference proteome</keyword>
<dbReference type="GO" id="GO:0051539">
    <property type="term" value="F:4 iron, 4 sulfur cluster binding"/>
    <property type="evidence" value="ECO:0007669"/>
    <property type="project" value="TreeGrafter"/>
</dbReference>
<evidence type="ECO:0000256" key="5">
    <source>
        <dbReference type="ARBA" id="ARBA00023004"/>
    </source>
</evidence>
<comment type="subunit">
    <text evidence="3">Monomer.</text>
</comment>
<dbReference type="UniPathway" id="UPA00223">
    <property type="reaction ID" value="UER00718"/>
</dbReference>
<evidence type="ECO:0000259" key="8">
    <source>
        <dbReference type="Pfam" id="PF00694"/>
    </source>
</evidence>
<dbReference type="SUPFAM" id="SSF52016">
    <property type="entry name" value="LeuD/IlvD-like"/>
    <property type="match status" value="1"/>
</dbReference>
<dbReference type="InterPro" id="IPR050926">
    <property type="entry name" value="Aconitase/IPM_isomerase"/>
</dbReference>
<evidence type="ECO:0000256" key="2">
    <source>
        <dbReference type="ARBA" id="ARBA00007185"/>
    </source>
</evidence>
<evidence type="ECO:0000256" key="6">
    <source>
        <dbReference type="ARBA" id="ARBA00023014"/>
    </source>
</evidence>
<organism evidence="9 10">
    <name type="scientific">[Clostridium] asparagiforme DSM 15981</name>
    <dbReference type="NCBI Taxonomy" id="518636"/>
    <lineage>
        <taxon>Bacteria</taxon>
        <taxon>Bacillati</taxon>
        <taxon>Bacillota</taxon>
        <taxon>Clostridia</taxon>
        <taxon>Lachnospirales</taxon>
        <taxon>Lachnospiraceae</taxon>
        <taxon>Enterocloster</taxon>
    </lineage>
</organism>
<dbReference type="Pfam" id="PF00694">
    <property type="entry name" value="Aconitase_C"/>
    <property type="match status" value="1"/>
</dbReference>
<dbReference type="InterPro" id="IPR015928">
    <property type="entry name" value="Aconitase/3IPM_dehydase_swvl"/>
</dbReference>
<feature type="domain" description="Aconitase/3-isopropylmalate dehydratase large subunit alpha/beta/alpha" evidence="7">
    <location>
        <begin position="39"/>
        <end position="439"/>
    </location>
</feature>
<dbReference type="Proteomes" id="UP000004756">
    <property type="component" value="Unassembled WGS sequence"/>
</dbReference>
<dbReference type="InterPro" id="IPR015931">
    <property type="entry name" value="Acnase/IPM_dHydase_lsu_aba_1/3"/>
</dbReference>
<evidence type="ECO:0000313" key="10">
    <source>
        <dbReference type="Proteomes" id="UP000004756"/>
    </source>
</evidence>
<dbReference type="InterPro" id="IPR036008">
    <property type="entry name" value="Aconitase_4Fe-4S_dom"/>
</dbReference>
<evidence type="ECO:0000256" key="4">
    <source>
        <dbReference type="ARBA" id="ARBA00022723"/>
    </source>
</evidence>
<sequence>MVLTTIVGEAFLCPNAPFTGSAEFKKPGGTYMNMNLTKKILAAHLAKPSDMVPGEEIFLKVDQTLTHDINAVMTYLAFEAIGLDRTQVETSVSYLDHNLLYLDNKTPDDHIYLQSVAKRYGVYVSRPGNGICHAVQVARFGAPGKLSMGGDSHTPHGGAIGMLCIGVGGMDVATAMTGVPMRLKMPQVIKVNLTGHLKPGCNAKEVILEMLRRVGIKGGLGKVFEYVGPGAATLTVNERATISNMGAEMGATTSIFPADEQVRKFLKAQKRETDFVELTADEGCSYDGEMELNLSELVPLCACPHQPDNVIPLKDVEKKKVQQVFIGSCTNASYSDIAKAALVFQGRHVHEDVSCTCGISSKQIYLQLMKDGYLEMLMNAGVRLLELACGPCCAIGQSPATKGVAVRTSNRNFKGRAGNPTAEIYLVNPESAAATAIMGTFTTAEEILGEEIVKLADIQEPDEYPVDDSMIVRPLPPEEAREVEVVRGPNIKPLPVPDAPEQHLKVQISLKTVDNITTDDITPASAEFSSMRSNIPLMSQYCYHRYDPTFAERARQMGQSIIIGGENYGQGSSREHAAINPMYLGVKAVIAKSIARIHKGNLLNHGIIPMIFADPADYDRVELEDTLEIHNLLDQMQTREVEITDVTKGFNFKAQLELSDSELEVISCGGQLRYLKRQLEEMGR</sequence>
<gene>
    <name evidence="9" type="ORF">CLOSTASPAR_01234</name>
</gene>
<protein>
    <submittedName>
        <fullName evidence="9">Putative aconitate hydratase</fullName>
        <ecNumber evidence="9">4.2.1.3</ecNumber>
    </submittedName>
</protein>
<dbReference type="GO" id="GO:0005829">
    <property type="term" value="C:cytosol"/>
    <property type="evidence" value="ECO:0007669"/>
    <property type="project" value="TreeGrafter"/>
</dbReference>
<dbReference type="PROSITE" id="PS00450">
    <property type="entry name" value="ACONITASE_1"/>
    <property type="match status" value="1"/>
</dbReference>
<evidence type="ECO:0000259" key="7">
    <source>
        <dbReference type="Pfam" id="PF00330"/>
    </source>
</evidence>
<dbReference type="SUPFAM" id="SSF53732">
    <property type="entry name" value="Aconitase iron-sulfur domain"/>
    <property type="match status" value="1"/>
</dbReference>
<dbReference type="InterPro" id="IPR001030">
    <property type="entry name" value="Acoase/IPM_deHydtase_lsu_aba"/>
</dbReference>
<reference evidence="9 10" key="1">
    <citation type="submission" date="2009-01" db="EMBL/GenBank/DDBJ databases">
        <authorList>
            <person name="Fulton L."/>
            <person name="Clifton S."/>
            <person name="Fulton B."/>
            <person name="Xu J."/>
            <person name="Minx P."/>
            <person name="Pepin K.H."/>
            <person name="Johnson M."/>
            <person name="Bhonagiri V."/>
            <person name="Nash W.E."/>
            <person name="Mardis E.R."/>
            <person name="Wilson R.K."/>
        </authorList>
    </citation>
    <scope>NUCLEOTIDE SEQUENCE [LARGE SCALE GENOMIC DNA]</scope>
    <source>
        <strain evidence="9 10">DSM 15981</strain>
    </source>
</reference>
<dbReference type="HOGENOM" id="CLU_006714_2_3_9"/>
<dbReference type="NCBIfam" id="TIGR01342">
    <property type="entry name" value="acon_putative"/>
    <property type="match status" value="1"/>
</dbReference>
<keyword evidence="6" id="KW-0411">Iron-sulfur</keyword>
<dbReference type="PANTHER" id="PTHR43160">
    <property type="entry name" value="ACONITATE HYDRATASE B"/>
    <property type="match status" value="1"/>
</dbReference>
<name>C0CW80_9FIRM</name>
<dbReference type="EMBL" id="ACCJ01000053">
    <property type="protein sequence ID" value="EEG56657.1"/>
    <property type="molecule type" value="Genomic_DNA"/>
</dbReference>
<dbReference type="EC" id="4.2.1.3" evidence="9"/>
<evidence type="ECO:0000256" key="3">
    <source>
        <dbReference type="ARBA" id="ARBA00011245"/>
    </source>
</evidence>
<dbReference type="PRINTS" id="PR00415">
    <property type="entry name" value="ACONITASE"/>
</dbReference>
<dbReference type="GO" id="GO:0006099">
    <property type="term" value="P:tricarboxylic acid cycle"/>
    <property type="evidence" value="ECO:0007669"/>
    <property type="project" value="UniProtKB-UniPathway"/>
</dbReference>
<accession>C0CW80</accession>